<evidence type="ECO:0000313" key="2">
    <source>
        <dbReference type="EMBL" id="SDM29055.1"/>
    </source>
</evidence>
<reference evidence="2 3" key="1">
    <citation type="submission" date="2016-10" db="EMBL/GenBank/DDBJ databases">
        <authorList>
            <person name="de Groot N.N."/>
        </authorList>
    </citation>
    <scope>NUCLEOTIDE SEQUENCE [LARGE SCALE GENOMIC DNA]</scope>
    <source>
        <strain evidence="2 3">DSM 19886</strain>
    </source>
</reference>
<dbReference type="AlphaFoldDB" id="A0A1G9S2T5"/>
<accession>A0A1G9S2T5</accession>
<protein>
    <submittedName>
        <fullName evidence="2">Uncharacterized protein</fullName>
    </submittedName>
</protein>
<sequence>MKYRKVGLYYGSKYVVAVYIMGINVFFRMIIYVLALVKQGFNGNLADRKVKA</sequence>
<gene>
    <name evidence="2" type="ORF">SAMN04488514_10758</name>
</gene>
<dbReference type="STRING" id="192904.SAMN04488514_10758"/>
<keyword evidence="1" id="KW-0812">Transmembrane</keyword>
<dbReference type="Proteomes" id="UP000199440">
    <property type="component" value="Unassembled WGS sequence"/>
</dbReference>
<proteinExistence type="predicted"/>
<name>A0A1G9S2T5_9FLAO</name>
<keyword evidence="1" id="KW-1133">Transmembrane helix</keyword>
<dbReference type="EMBL" id="FNGV01000007">
    <property type="protein sequence ID" value="SDM29055.1"/>
    <property type="molecule type" value="Genomic_DNA"/>
</dbReference>
<evidence type="ECO:0000256" key="1">
    <source>
        <dbReference type="SAM" id="Phobius"/>
    </source>
</evidence>
<evidence type="ECO:0000313" key="3">
    <source>
        <dbReference type="Proteomes" id="UP000199440"/>
    </source>
</evidence>
<organism evidence="2 3">
    <name type="scientific">Kriegella aquimaris</name>
    <dbReference type="NCBI Taxonomy" id="192904"/>
    <lineage>
        <taxon>Bacteria</taxon>
        <taxon>Pseudomonadati</taxon>
        <taxon>Bacteroidota</taxon>
        <taxon>Flavobacteriia</taxon>
        <taxon>Flavobacteriales</taxon>
        <taxon>Flavobacteriaceae</taxon>
        <taxon>Kriegella</taxon>
    </lineage>
</organism>
<feature type="transmembrane region" description="Helical" evidence="1">
    <location>
        <begin position="12"/>
        <end position="35"/>
    </location>
</feature>
<keyword evidence="3" id="KW-1185">Reference proteome</keyword>
<keyword evidence="1" id="KW-0472">Membrane</keyword>